<feature type="region of interest" description="Disordered" evidence="1">
    <location>
        <begin position="26"/>
        <end position="60"/>
    </location>
</feature>
<sequence length="114" mass="12790">MTSSALFLLLSVTVVFCHGQDYNNGRWAPQRGSYDQNPQPVQEQPDSRRNASATSSGQSIEDIEFINGNCVYSKGQLNDNGAIRNLTEPEKEQLRRYVQQMDDYAQNIDTGTLS</sequence>
<dbReference type="Proteomes" id="UP000095287">
    <property type="component" value="Unplaced"/>
</dbReference>
<dbReference type="AlphaFoldDB" id="A0A1I7YSJ4"/>
<name>A0A1I7YSJ4_9BILA</name>
<keyword evidence="2" id="KW-0732">Signal</keyword>
<evidence type="ECO:0000256" key="1">
    <source>
        <dbReference type="SAM" id="MobiDB-lite"/>
    </source>
</evidence>
<feature type="signal peptide" evidence="2">
    <location>
        <begin position="1"/>
        <end position="19"/>
    </location>
</feature>
<evidence type="ECO:0000256" key="2">
    <source>
        <dbReference type="SAM" id="SignalP"/>
    </source>
</evidence>
<feature type="chain" id="PRO_5009312518" evidence="2">
    <location>
        <begin position="20"/>
        <end position="114"/>
    </location>
</feature>
<dbReference type="WBParaSite" id="L893_g19273.t1">
    <property type="protein sequence ID" value="L893_g19273.t1"/>
    <property type="gene ID" value="L893_g19273"/>
</dbReference>
<evidence type="ECO:0000313" key="4">
    <source>
        <dbReference type="WBParaSite" id="L893_g19273.t1"/>
    </source>
</evidence>
<reference evidence="4" key="1">
    <citation type="submission" date="2016-11" db="UniProtKB">
        <authorList>
            <consortium name="WormBaseParasite"/>
        </authorList>
    </citation>
    <scope>IDENTIFICATION</scope>
</reference>
<accession>A0A1I7YSJ4</accession>
<feature type="compositionally biased region" description="Polar residues" evidence="1">
    <location>
        <begin position="33"/>
        <end position="59"/>
    </location>
</feature>
<proteinExistence type="predicted"/>
<organism evidence="3 4">
    <name type="scientific">Steinernema glaseri</name>
    <dbReference type="NCBI Taxonomy" id="37863"/>
    <lineage>
        <taxon>Eukaryota</taxon>
        <taxon>Metazoa</taxon>
        <taxon>Ecdysozoa</taxon>
        <taxon>Nematoda</taxon>
        <taxon>Chromadorea</taxon>
        <taxon>Rhabditida</taxon>
        <taxon>Tylenchina</taxon>
        <taxon>Panagrolaimomorpha</taxon>
        <taxon>Strongyloidoidea</taxon>
        <taxon>Steinernematidae</taxon>
        <taxon>Steinernema</taxon>
    </lineage>
</organism>
<keyword evidence="3" id="KW-1185">Reference proteome</keyword>
<protein>
    <submittedName>
        <fullName evidence="4">Pepsin-I3 domain-containing protein</fullName>
    </submittedName>
</protein>
<evidence type="ECO:0000313" key="3">
    <source>
        <dbReference type="Proteomes" id="UP000095287"/>
    </source>
</evidence>